<name>A0A9Q1EGN1_SYNKA</name>
<dbReference type="SUPFAM" id="SSF57667">
    <property type="entry name" value="beta-beta-alpha zinc fingers"/>
    <property type="match status" value="1"/>
</dbReference>
<keyword evidence="5" id="KW-0539">Nucleus</keyword>
<evidence type="ECO:0000256" key="6">
    <source>
        <dbReference type="PROSITE-ProRule" id="PRU00176"/>
    </source>
</evidence>
<evidence type="ECO:0000313" key="10">
    <source>
        <dbReference type="EMBL" id="KAJ8338457.1"/>
    </source>
</evidence>
<feature type="compositionally biased region" description="Polar residues" evidence="7">
    <location>
        <begin position="38"/>
        <end position="52"/>
    </location>
</feature>
<feature type="compositionally biased region" description="Acidic residues" evidence="7">
    <location>
        <begin position="688"/>
        <end position="699"/>
    </location>
</feature>
<keyword evidence="3" id="KW-0863">Zinc-finger</keyword>
<keyword evidence="6" id="KW-0694">RNA-binding</keyword>
<protein>
    <recommendedName>
        <fullName evidence="12">Matrin-3</fullName>
    </recommendedName>
</protein>
<keyword evidence="11" id="KW-1185">Reference proteome</keyword>
<evidence type="ECO:0000259" key="9">
    <source>
        <dbReference type="PROSITE" id="PS50171"/>
    </source>
</evidence>
<organism evidence="10 11">
    <name type="scientific">Synaphobranchus kaupii</name>
    <name type="common">Kaup's arrowtooth eel</name>
    <dbReference type="NCBI Taxonomy" id="118154"/>
    <lineage>
        <taxon>Eukaryota</taxon>
        <taxon>Metazoa</taxon>
        <taxon>Chordata</taxon>
        <taxon>Craniata</taxon>
        <taxon>Vertebrata</taxon>
        <taxon>Euteleostomi</taxon>
        <taxon>Actinopterygii</taxon>
        <taxon>Neopterygii</taxon>
        <taxon>Teleostei</taxon>
        <taxon>Anguilliformes</taxon>
        <taxon>Synaphobranchidae</taxon>
        <taxon>Synaphobranchus</taxon>
    </lineage>
</organism>
<feature type="region of interest" description="Disordered" evidence="7">
    <location>
        <begin position="38"/>
        <end position="72"/>
    </location>
</feature>
<dbReference type="GO" id="GO:0003723">
    <property type="term" value="F:RNA binding"/>
    <property type="evidence" value="ECO:0007669"/>
    <property type="project" value="UniProtKB-UniRule"/>
</dbReference>
<evidence type="ECO:0000259" key="8">
    <source>
        <dbReference type="PROSITE" id="PS50102"/>
    </source>
</evidence>
<keyword evidence="4" id="KW-0862">Zinc</keyword>
<feature type="domain" description="Matrin-type" evidence="9">
    <location>
        <begin position="1096"/>
        <end position="1127"/>
    </location>
</feature>
<sequence>MSQKIPSDGAHKGFAVGRGLLAAAETLNFSMNDQHPLYGTSSRPSYGMSSALGSGDSKNRDSQLHPRGGGHVTNTMKLFDSLGLSPTDIDALAQIPEENISIETLPQLIMQLKNRKLEAGRRMGGGSRDMPPLSPEHSYRASRDDWEDIPAGRMGTSGGQVSARGQQMDYGYGSMQDGSSRGYKRIDYGENSSGGMNRDRQYSELSRDRYGGLGMGPSPASDRGFLQKRMGSPSQGKVQDFLGVMPHMFPHVCSLCDFDVHSMMEWTQHTNGLRHAENRRQLLQMYPDWDPHMDSNRAPGSLALDTTNRSDGILGPAPMGLQRGGMSSNWGSGMSNQKQPLLTTPKMGTRVVVAENEGKPIILNKLLSLAQPFGTVCQHLVRINKAYLEMQTHDEAVAMVNFYQQKPPVMHGKTINLFLSWERFPFEKGNRDGKGRQSQVVFFSNLPREREKKSDLLTVARRFGTVEKYLFLNEQAFVQLGTPEDAETMVKYYMLHPLTIKGRNIRLNICEKYKTLIVNPSRYAPGREREDTTRKSSSTSRKGSPKRQRSESTSERNSKSKPESVKKEEELEAEDSAVLGEGSGEEVTGVIEADEGDYEENAESQEVEQTEILDEAMIEQEELSTQQEEPVDETQHTLEAPTAGSKEAIEEPLSQDKTAHAEGEIPAEEVGTQESMPSTEPTESTEIPNEEPEEDQEMAMEQDFPENMEDFVTLDEVAEEEDADGLEPQSDSGDMYSESSSKSGGLKVVRVVGLKRGYNFLDEILVLAKPFGKVVRYLVLDTRPEAFLELSSEEEARAMVAFYSSNVTPTVCGRPVKVYHSQTHSTIHSGRVVYVGHIPLVKTSDASLLKIAEPFGNIRRYFLNRPRCECFIEMERGQDAERMANTYRENPPKFHGQRLTVYVSRKYKQLRNGLRPPPPESEEERPPKREHSGAEEGSPVKTKVKKDEEPPTKKACIREEKTTPEEPSSSIEEEEEKAATEEPSSSRDQQQQEEEEKGTSETPCEQEELAVMTENEDLKSTQPFDSVDTQKDTEGDCGSEAAGGPPCSAASEKSSESEETSSIKPQAEQKPVPTSLPLGPYQPNNPVGVEYVKMGYYCRVCFLFYSNEETAKKVHCSSLSHYEKLKKHLDKEKGKEKEKAKPQ</sequence>
<evidence type="ECO:0000256" key="1">
    <source>
        <dbReference type="ARBA" id="ARBA00004123"/>
    </source>
</evidence>
<dbReference type="Proteomes" id="UP001152622">
    <property type="component" value="Chromosome 18"/>
</dbReference>
<dbReference type="InterPro" id="IPR035979">
    <property type="entry name" value="RBD_domain_sf"/>
</dbReference>
<keyword evidence="2" id="KW-0479">Metal-binding</keyword>
<comment type="subcellular location">
    <subcellularLocation>
        <location evidence="1">Nucleus</location>
    </subcellularLocation>
</comment>
<dbReference type="SUPFAM" id="SSF54928">
    <property type="entry name" value="RNA-binding domain, RBD"/>
    <property type="match status" value="4"/>
</dbReference>
<accession>A0A9Q1EGN1</accession>
<evidence type="ECO:0000256" key="2">
    <source>
        <dbReference type="ARBA" id="ARBA00022723"/>
    </source>
</evidence>
<dbReference type="InterPro" id="IPR012677">
    <property type="entry name" value="Nucleotide-bd_a/b_plait_sf"/>
</dbReference>
<feature type="compositionally biased region" description="Basic and acidic residues" evidence="7">
    <location>
        <begin position="945"/>
        <end position="964"/>
    </location>
</feature>
<dbReference type="GO" id="GO:0008270">
    <property type="term" value="F:zinc ion binding"/>
    <property type="evidence" value="ECO:0007669"/>
    <property type="project" value="UniProtKB-KW"/>
</dbReference>
<dbReference type="GO" id="GO:0005634">
    <property type="term" value="C:nucleus"/>
    <property type="evidence" value="ECO:0007669"/>
    <property type="project" value="UniProtKB-SubCell"/>
</dbReference>
<reference evidence="10" key="1">
    <citation type="journal article" date="2023" name="Science">
        <title>Genome structures resolve the early diversification of teleost fishes.</title>
        <authorList>
            <person name="Parey E."/>
            <person name="Louis A."/>
            <person name="Montfort J."/>
            <person name="Bouchez O."/>
            <person name="Roques C."/>
            <person name="Iampietro C."/>
            <person name="Lluch J."/>
            <person name="Castinel A."/>
            <person name="Donnadieu C."/>
            <person name="Desvignes T."/>
            <person name="Floi Bucao C."/>
            <person name="Jouanno E."/>
            <person name="Wen M."/>
            <person name="Mejri S."/>
            <person name="Dirks R."/>
            <person name="Jansen H."/>
            <person name="Henkel C."/>
            <person name="Chen W.J."/>
            <person name="Zahm M."/>
            <person name="Cabau C."/>
            <person name="Klopp C."/>
            <person name="Thompson A.W."/>
            <person name="Robinson-Rechavi M."/>
            <person name="Braasch I."/>
            <person name="Lecointre G."/>
            <person name="Bobe J."/>
            <person name="Postlethwait J.H."/>
            <person name="Berthelot C."/>
            <person name="Roest Crollius H."/>
            <person name="Guiguen Y."/>
        </authorList>
    </citation>
    <scope>NUCLEOTIDE SEQUENCE</scope>
    <source>
        <strain evidence="10">WJC10195</strain>
    </source>
</reference>
<dbReference type="CDD" id="cd12436">
    <property type="entry name" value="RRM1_2_MATR3_like"/>
    <property type="match status" value="1"/>
</dbReference>
<feature type="region of interest" description="Disordered" evidence="7">
    <location>
        <begin position="718"/>
        <end position="741"/>
    </location>
</feature>
<dbReference type="AlphaFoldDB" id="A0A9Q1EGN1"/>
<comment type="caution">
    <text evidence="10">The sequence shown here is derived from an EMBL/GenBank/DDBJ whole genome shotgun (WGS) entry which is preliminary data.</text>
</comment>
<feature type="region of interest" description="Disordered" evidence="7">
    <location>
        <begin position="524"/>
        <end position="699"/>
    </location>
</feature>
<feature type="compositionally biased region" description="Low complexity" evidence="7">
    <location>
        <begin position="672"/>
        <end position="687"/>
    </location>
</feature>
<feature type="compositionally biased region" description="Acidic residues" evidence="7">
    <location>
        <begin position="592"/>
        <end position="622"/>
    </location>
</feature>
<dbReference type="SMART" id="SM00360">
    <property type="entry name" value="RRM"/>
    <property type="match status" value="3"/>
</dbReference>
<dbReference type="PROSITE" id="PS50102">
    <property type="entry name" value="RRM"/>
    <property type="match status" value="2"/>
</dbReference>
<dbReference type="Gene3D" id="3.30.70.330">
    <property type="match status" value="4"/>
</dbReference>
<evidence type="ECO:0000256" key="3">
    <source>
        <dbReference type="ARBA" id="ARBA00022771"/>
    </source>
</evidence>
<evidence type="ECO:0000256" key="4">
    <source>
        <dbReference type="ARBA" id="ARBA00022833"/>
    </source>
</evidence>
<feature type="compositionally biased region" description="Basic and acidic residues" evidence="7">
    <location>
        <begin position="525"/>
        <end position="534"/>
    </location>
</feature>
<feature type="region of interest" description="Disordered" evidence="7">
    <location>
        <begin position="910"/>
        <end position="1082"/>
    </location>
</feature>
<evidence type="ECO:0000256" key="7">
    <source>
        <dbReference type="SAM" id="MobiDB-lite"/>
    </source>
</evidence>
<feature type="compositionally biased region" description="Basic and acidic residues" evidence="7">
    <location>
        <begin position="548"/>
        <end position="569"/>
    </location>
</feature>
<evidence type="ECO:0008006" key="12">
    <source>
        <dbReference type="Google" id="ProtNLM"/>
    </source>
</evidence>
<dbReference type="OrthoDB" id="9938441at2759"/>
<dbReference type="InterPro" id="IPR000690">
    <property type="entry name" value="Matrin/U1-C_Znf_C2H2"/>
</dbReference>
<evidence type="ECO:0000313" key="11">
    <source>
        <dbReference type="Proteomes" id="UP001152622"/>
    </source>
</evidence>
<dbReference type="PROSITE" id="PS50171">
    <property type="entry name" value="ZF_MATRIN"/>
    <property type="match status" value="1"/>
</dbReference>
<feature type="domain" description="RRM" evidence="8">
    <location>
        <begin position="831"/>
        <end position="906"/>
    </location>
</feature>
<dbReference type="InterPro" id="IPR003604">
    <property type="entry name" value="Matrin/U1-like-C_Znf_C2H2"/>
</dbReference>
<dbReference type="SMART" id="SM00451">
    <property type="entry name" value="ZnF_U1"/>
    <property type="match status" value="2"/>
</dbReference>
<feature type="domain" description="RRM" evidence="8">
    <location>
        <begin position="439"/>
        <end position="512"/>
    </location>
</feature>
<dbReference type="EMBL" id="JAINUF010000018">
    <property type="protein sequence ID" value="KAJ8338457.1"/>
    <property type="molecule type" value="Genomic_DNA"/>
</dbReference>
<feature type="compositionally biased region" description="Basic and acidic residues" evidence="7">
    <location>
        <begin position="924"/>
        <end position="934"/>
    </location>
</feature>
<dbReference type="InterPro" id="IPR036236">
    <property type="entry name" value="Znf_C2H2_sf"/>
</dbReference>
<evidence type="ECO:0000256" key="5">
    <source>
        <dbReference type="ARBA" id="ARBA00023242"/>
    </source>
</evidence>
<dbReference type="InterPro" id="IPR000504">
    <property type="entry name" value="RRM_dom"/>
</dbReference>
<feature type="region of interest" description="Disordered" evidence="7">
    <location>
        <begin position="121"/>
        <end position="140"/>
    </location>
</feature>
<gene>
    <name evidence="10" type="ORF">SKAU_G00374230</name>
</gene>
<dbReference type="PANTHER" id="PTHR15592">
    <property type="entry name" value="MATRIN 3/NUCLEAR PROTEIN 220-RELATED"/>
    <property type="match status" value="1"/>
</dbReference>
<proteinExistence type="predicted"/>